<organism evidence="1 2">
    <name type="scientific">Sphingobacterium kyonggiense</name>
    <dbReference type="NCBI Taxonomy" id="714075"/>
    <lineage>
        <taxon>Bacteria</taxon>
        <taxon>Pseudomonadati</taxon>
        <taxon>Bacteroidota</taxon>
        <taxon>Sphingobacteriia</taxon>
        <taxon>Sphingobacteriales</taxon>
        <taxon>Sphingobacteriaceae</taxon>
        <taxon>Sphingobacterium</taxon>
    </lineage>
</organism>
<accession>A0ABP7YTY2</accession>
<dbReference type="Proteomes" id="UP001500101">
    <property type="component" value="Unassembled WGS sequence"/>
</dbReference>
<evidence type="ECO:0000313" key="1">
    <source>
        <dbReference type="EMBL" id="GAA4140889.1"/>
    </source>
</evidence>
<gene>
    <name evidence="1" type="ORF">GCM10022216_20420</name>
</gene>
<dbReference type="RefSeq" id="WP_344674606.1">
    <property type="nucleotide sequence ID" value="NZ_BAAAZI010000008.1"/>
</dbReference>
<protein>
    <submittedName>
        <fullName evidence="1">Uncharacterized protein</fullName>
    </submittedName>
</protein>
<evidence type="ECO:0000313" key="2">
    <source>
        <dbReference type="Proteomes" id="UP001500101"/>
    </source>
</evidence>
<dbReference type="EMBL" id="BAAAZI010000008">
    <property type="protein sequence ID" value="GAA4140889.1"/>
    <property type="molecule type" value="Genomic_DNA"/>
</dbReference>
<name>A0ABP7YTY2_9SPHI</name>
<proteinExistence type="predicted"/>
<reference evidence="2" key="1">
    <citation type="journal article" date="2019" name="Int. J. Syst. Evol. Microbiol.">
        <title>The Global Catalogue of Microorganisms (GCM) 10K type strain sequencing project: providing services to taxonomists for standard genome sequencing and annotation.</title>
        <authorList>
            <consortium name="The Broad Institute Genomics Platform"/>
            <consortium name="The Broad Institute Genome Sequencing Center for Infectious Disease"/>
            <person name="Wu L."/>
            <person name="Ma J."/>
        </authorList>
    </citation>
    <scope>NUCLEOTIDE SEQUENCE [LARGE SCALE GENOMIC DNA]</scope>
    <source>
        <strain evidence="2">JCM 16704</strain>
    </source>
</reference>
<comment type="caution">
    <text evidence="1">The sequence shown here is derived from an EMBL/GenBank/DDBJ whole genome shotgun (WGS) entry which is preliminary data.</text>
</comment>
<keyword evidence="2" id="KW-1185">Reference proteome</keyword>
<sequence length="110" mass="12649">MAIDINSLLDAEIVRTEEDSMTQSMVVTLLVDTEAGEHSQERKLRFDHVTHYSRSEIPYEGYPVILEVSEVVPEIDKSFDIDPNRKRYKIDTTSGIVVLEFEKCVEIEES</sequence>